<dbReference type="GO" id="GO:0005737">
    <property type="term" value="C:cytoplasm"/>
    <property type="evidence" value="ECO:0007669"/>
    <property type="project" value="TreeGrafter"/>
</dbReference>
<feature type="active site" evidence="6">
    <location>
        <position position="154"/>
    </location>
</feature>
<reference evidence="7" key="1">
    <citation type="submission" date="2020-12" db="EMBL/GenBank/DDBJ databases">
        <authorList>
            <person name="Iha C."/>
        </authorList>
    </citation>
    <scope>NUCLEOTIDE SEQUENCE</scope>
</reference>
<dbReference type="InterPro" id="IPR014718">
    <property type="entry name" value="GH-type_carb-bd"/>
</dbReference>
<keyword evidence="8" id="KW-1185">Reference proteome</keyword>
<evidence type="ECO:0000256" key="1">
    <source>
        <dbReference type="ARBA" id="ARBA00001096"/>
    </source>
</evidence>
<dbReference type="Proteomes" id="UP000708148">
    <property type="component" value="Unassembled WGS sequence"/>
</dbReference>
<dbReference type="GO" id="GO:0005975">
    <property type="term" value="P:carbohydrate metabolic process"/>
    <property type="evidence" value="ECO:0007669"/>
    <property type="project" value="InterPro"/>
</dbReference>
<evidence type="ECO:0000313" key="7">
    <source>
        <dbReference type="EMBL" id="CAD7695457.1"/>
    </source>
</evidence>
<dbReference type="GO" id="GO:0030246">
    <property type="term" value="F:carbohydrate binding"/>
    <property type="evidence" value="ECO:0007669"/>
    <property type="project" value="UniProtKB-UniRule"/>
</dbReference>
<proteinExistence type="inferred from homology"/>
<dbReference type="CDD" id="cd09020">
    <property type="entry name" value="D-hex-6-P-epi_like"/>
    <property type="match status" value="1"/>
</dbReference>
<dbReference type="InterPro" id="IPR008183">
    <property type="entry name" value="Aldose_1/G6P_1-epimerase"/>
</dbReference>
<name>A0A8S1IMD0_9CHLO</name>
<keyword evidence="4 5" id="KW-0413">Isomerase</keyword>
<dbReference type="PIRSF" id="PIRSF016020">
    <property type="entry name" value="PHexose_mutarotase"/>
    <property type="match status" value="1"/>
</dbReference>
<evidence type="ECO:0000256" key="2">
    <source>
        <dbReference type="ARBA" id="ARBA00005866"/>
    </source>
</evidence>
<evidence type="ECO:0000256" key="5">
    <source>
        <dbReference type="PIRNR" id="PIRNR016020"/>
    </source>
</evidence>
<dbReference type="InterPro" id="IPR011013">
    <property type="entry name" value="Gal_mutarotase_sf_dom"/>
</dbReference>
<evidence type="ECO:0000313" key="8">
    <source>
        <dbReference type="Proteomes" id="UP000708148"/>
    </source>
</evidence>
<dbReference type="InterPro" id="IPR025532">
    <property type="entry name" value="G6P_1-epimerase"/>
</dbReference>
<evidence type="ECO:0000256" key="6">
    <source>
        <dbReference type="PIRSR" id="PIRSR016020-1"/>
    </source>
</evidence>
<protein>
    <recommendedName>
        <fullName evidence="3 5">glucose-6-phosphate 1-epimerase</fullName>
        <ecNumber evidence="3 5">5.1.3.15</ecNumber>
    </recommendedName>
</protein>
<feature type="active site" evidence="6">
    <location>
        <position position="258"/>
    </location>
</feature>
<sequence length="284" mass="31000">MAPNLVTGDGDLPKVVLRCGDEPGGDKAEVYLHGAHVTSWIPEATGKEMIFVSKDAIFKPPKAIRGGVPVCFPQFSDMGPLGAHGFARNSAFEVQDGESDQVTLALRPSEEDLERWPQKFELRITVALSPGCLTQTMEVQNMGSSAMEFTCALHTYFRVEDVTNAQVKGLRGLTYLDNLQSRERFTEANACVEFSGEVDRIYCGAPDTIDLVDGAAGHSVVIEKTGFPDAVVWNPWVDKAASLKDFGDEEYKEMVCIEPAVAGSDPISLDAGKMWTAVQKFMTR</sequence>
<dbReference type="Pfam" id="PF01263">
    <property type="entry name" value="Aldose_epim"/>
    <property type="match status" value="1"/>
</dbReference>
<dbReference type="SUPFAM" id="SSF74650">
    <property type="entry name" value="Galactose mutarotase-like"/>
    <property type="match status" value="1"/>
</dbReference>
<accession>A0A8S1IMD0</accession>
<evidence type="ECO:0000256" key="3">
    <source>
        <dbReference type="ARBA" id="ARBA00012083"/>
    </source>
</evidence>
<dbReference type="OrthoDB" id="1659429at2759"/>
<evidence type="ECO:0000256" key="4">
    <source>
        <dbReference type="ARBA" id="ARBA00023235"/>
    </source>
</evidence>
<dbReference type="PANTHER" id="PTHR11122:SF13">
    <property type="entry name" value="GLUCOSE-6-PHOSPHATE 1-EPIMERASE"/>
    <property type="match status" value="1"/>
</dbReference>
<dbReference type="GO" id="GO:0047938">
    <property type="term" value="F:glucose-6-phosphate 1-epimerase activity"/>
    <property type="evidence" value="ECO:0007669"/>
    <property type="project" value="UniProtKB-UniRule"/>
</dbReference>
<dbReference type="EC" id="5.1.3.15" evidence="3 5"/>
<dbReference type="EMBL" id="CAJHUC010000346">
    <property type="protein sequence ID" value="CAD7695457.1"/>
    <property type="molecule type" value="Genomic_DNA"/>
</dbReference>
<comment type="caution">
    <text evidence="7">The sequence shown here is derived from an EMBL/GenBank/DDBJ whole genome shotgun (WGS) entry which is preliminary data.</text>
</comment>
<comment type="catalytic activity">
    <reaction evidence="1">
        <text>alpha-D-glucose 6-phosphate = beta-D-glucose 6-phosphate</text>
        <dbReference type="Rhea" id="RHEA:16249"/>
        <dbReference type="ChEBI" id="CHEBI:58225"/>
        <dbReference type="ChEBI" id="CHEBI:58247"/>
        <dbReference type="EC" id="5.1.3.15"/>
    </reaction>
</comment>
<gene>
    <name evidence="7" type="ORF">OSTQU699_LOCUS818</name>
</gene>
<dbReference type="Gene3D" id="2.70.98.10">
    <property type="match status" value="1"/>
</dbReference>
<comment type="similarity">
    <text evidence="2 5">Belongs to the glucose-6-phosphate 1-epimerase family.</text>
</comment>
<dbReference type="AlphaFoldDB" id="A0A8S1IMD0"/>
<dbReference type="PANTHER" id="PTHR11122">
    <property type="entry name" value="APOSPORY-ASSOCIATED PROTEIN C-RELATED"/>
    <property type="match status" value="1"/>
</dbReference>
<organism evidence="7 8">
    <name type="scientific">Ostreobium quekettii</name>
    <dbReference type="NCBI Taxonomy" id="121088"/>
    <lineage>
        <taxon>Eukaryota</taxon>
        <taxon>Viridiplantae</taxon>
        <taxon>Chlorophyta</taxon>
        <taxon>core chlorophytes</taxon>
        <taxon>Ulvophyceae</taxon>
        <taxon>TCBD clade</taxon>
        <taxon>Bryopsidales</taxon>
        <taxon>Ostreobineae</taxon>
        <taxon>Ostreobiaceae</taxon>
        <taxon>Ostreobium</taxon>
    </lineage>
</organism>